<accession>A0A8H5AXT3</accession>
<dbReference type="Gene3D" id="2.40.30.10">
    <property type="entry name" value="Translation factors"/>
    <property type="match status" value="1"/>
</dbReference>
<dbReference type="InterPro" id="IPR005517">
    <property type="entry name" value="Transl_elong_EFG/EF2_IV"/>
</dbReference>
<dbReference type="CDD" id="cd04167">
    <property type="entry name" value="Snu114p"/>
    <property type="match status" value="1"/>
</dbReference>
<dbReference type="SUPFAM" id="SSF51735">
    <property type="entry name" value="NAD(P)-binding Rossmann-fold domains"/>
    <property type="match status" value="1"/>
</dbReference>
<dbReference type="FunFam" id="2.40.30.10:FF:000029">
    <property type="entry name" value="116 kDa U5 small nuclear ribonucleoprotein component"/>
    <property type="match status" value="1"/>
</dbReference>
<dbReference type="InterPro" id="IPR000795">
    <property type="entry name" value="T_Tr_GTP-bd_dom"/>
</dbReference>
<dbReference type="InterPro" id="IPR013320">
    <property type="entry name" value="ConA-like_dom_sf"/>
</dbReference>
<comment type="caution">
    <text evidence="17">The sequence shown here is derived from an EMBL/GenBank/DDBJ whole genome shotgun (WGS) entry which is preliminary data.</text>
</comment>
<name>A0A8H5AXT3_9AGAR</name>
<dbReference type="GO" id="GO:0000398">
    <property type="term" value="P:mRNA splicing, via spliceosome"/>
    <property type="evidence" value="ECO:0007669"/>
    <property type="project" value="TreeGrafter"/>
</dbReference>
<dbReference type="InterPro" id="IPR031950">
    <property type="entry name" value="EFTUD2_N"/>
</dbReference>
<dbReference type="FunFam" id="3.90.1430.10:FF:000001">
    <property type="entry name" value="116 kDa U5 small nuclear ribonucleoprotein component"/>
    <property type="match status" value="1"/>
</dbReference>
<dbReference type="GO" id="GO:0006457">
    <property type="term" value="P:protein folding"/>
    <property type="evidence" value="ECO:0007669"/>
    <property type="project" value="InterPro"/>
</dbReference>
<evidence type="ECO:0000256" key="10">
    <source>
        <dbReference type="ARBA" id="ARBA00023136"/>
    </source>
</evidence>
<keyword evidence="8" id="KW-1133">Transmembrane helix</keyword>
<dbReference type="Proteomes" id="UP000567179">
    <property type="component" value="Unassembled WGS sequence"/>
</dbReference>
<dbReference type="InterPro" id="IPR035647">
    <property type="entry name" value="EFG_III/V"/>
</dbReference>
<keyword evidence="6" id="KW-0547">Nucleotide-binding</keyword>
<evidence type="ECO:0000256" key="13">
    <source>
        <dbReference type="ARBA" id="ARBA00023242"/>
    </source>
</evidence>
<dbReference type="InterPro" id="IPR018124">
    <property type="entry name" value="Calret/calnex_CS"/>
</dbReference>
<evidence type="ECO:0000256" key="2">
    <source>
        <dbReference type="ARBA" id="ARBA00004389"/>
    </source>
</evidence>
<evidence type="ECO:0000256" key="7">
    <source>
        <dbReference type="ARBA" id="ARBA00022824"/>
    </source>
</evidence>
<dbReference type="Gene3D" id="3.90.180.10">
    <property type="entry name" value="Medium-chain alcohol dehydrogenases, catalytic domain"/>
    <property type="match status" value="1"/>
</dbReference>
<dbReference type="InterPro" id="IPR013154">
    <property type="entry name" value="ADH-like_N"/>
</dbReference>
<dbReference type="CDD" id="cd08249">
    <property type="entry name" value="enoyl_reductase_like"/>
    <property type="match status" value="1"/>
</dbReference>
<dbReference type="InterPro" id="IPR001580">
    <property type="entry name" value="Calret/calnex"/>
</dbReference>
<dbReference type="Gene3D" id="3.40.50.300">
    <property type="entry name" value="P-loop containing nucleotide triphosphate hydrolases"/>
    <property type="match status" value="1"/>
</dbReference>
<dbReference type="GO" id="GO:0071007">
    <property type="term" value="C:U2-type catalytic step 2 spliceosome"/>
    <property type="evidence" value="ECO:0007669"/>
    <property type="project" value="TreeGrafter"/>
</dbReference>
<evidence type="ECO:0000256" key="15">
    <source>
        <dbReference type="SAM" id="MobiDB-lite"/>
    </source>
</evidence>
<comment type="similarity">
    <text evidence="3">Belongs to the calreticulin family.</text>
</comment>
<keyword evidence="9" id="KW-0342">GTP-binding</keyword>
<dbReference type="SUPFAM" id="SSF49899">
    <property type="entry name" value="Concanavalin A-like lectins/glucanases"/>
    <property type="match status" value="1"/>
</dbReference>
<evidence type="ECO:0000256" key="6">
    <source>
        <dbReference type="ARBA" id="ARBA00022741"/>
    </source>
</evidence>
<dbReference type="InterPro" id="IPR009000">
    <property type="entry name" value="Transl_B-barrel_sf"/>
</dbReference>
<dbReference type="InterPro" id="IPR014721">
    <property type="entry name" value="Ribsml_uS5_D2-typ_fold_subgr"/>
</dbReference>
<evidence type="ECO:0000259" key="16">
    <source>
        <dbReference type="PROSITE" id="PS51722"/>
    </source>
</evidence>
<organism evidence="17 18">
    <name type="scientific">Psilocybe cf. subviscida</name>
    <dbReference type="NCBI Taxonomy" id="2480587"/>
    <lineage>
        <taxon>Eukaryota</taxon>
        <taxon>Fungi</taxon>
        <taxon>Dikarya</taxon>
        <taxon>Basidiomycota</taxon>
        <taxon>Agaricomycotina</taxon>
        <taxon>Agaricomycetes</taxon>
        <taxon>Agaricomycetidae</taxon>
        <taxon>Agaricales</taxon>
        <taxon>Agaricineae</taxon>
        <taxon>Strophariaceae</taxon>
        <taxon>Psilocybe</taxon>
    </lineage>
</organism>
<protein>
    <recommendedName>
        <fullName evidence="14">Calnexin</fullName>
    </recommendedName>
</protein>
<dbReference type="GO" id="GO:0005829">
    <property type="term" value="C:cytosol"/>
    <property type="evidence" value="ECO:0007669"/>
    <property type="project" value="TreeGrafter"/>
</dbReference>
<evidence type="ECO:0000256" key="1">
    <source>
        <dbReference type="ARBA" id="ARBA00004123"/>
    </source>
</evidence>
<dbReference type="InterPro" id="IPR044121">
    <property type="entry name" value="Snu114_GTP-bd"/>
</dbReference>
<dbReference type="CDD" id="cd04098">
    <property type="entry name" value="eEF2_C_snRNP"/>
    <property type="match status" value="1"/>
</dbReference>
<dbReference type="SUPFAM" id="SSF54211">
    <property type="entry name" value="Ribosomal protein S5 domain 2-like"/>
    <property type="match status" value="1"/>
</dbReference>
<sequence>MVTAKNLQKMASFEDYDEFGNYIGADLDSDDEEEVLQQDIQEERVGAAPLEGYDDEAMNEAEDMALMEVDDEPSHRAVVLHEEKQYYPSASDVYGPGVETLVQEEDAQPLSEPIVAPIKVRKWTVEEKDMPETRFDKGFLLNMTAFPEMIRNVAVVGHLHHGKTALMDMLVFETHKLVWDADKPSSPMSLVLQNTAGKSHLIHFIDTPGHINFVDEVASAIRLVDGIVLVVDVVEGLMVGAEFVIRHAIQEGIKITLVVNKIDRLILELRIKPADAYYKIKHTIEEVNAFISSIDPSPELRVSPENGNVSFASTDMNWCFTLRSFAQMYADTYGAFNVKAFADRLWGDIYFDDETRKFTRKQADPESERTFVHFILTPLYKLYSHVLSEETEDLKTTLHSLGIQLKPVMYKMDVRPLLKAVLDQFFGKATGLVDMIVEHVPSPVEGTAEKVEGTYLGPQTSDLAVSMKACNPDGPVIVQVSKLYHTTDAQSFRSFGRVISGTLRKGMQVKVLGEGYSPEDEEDMMKATVDDLWISESRYFIPADEIPAGNLVLIGGVDASISKTATIAGADIEEELHIFRPIKHMTQSVLKIAIEPIAPSELPKMLAGLRSINKSYPLVATKVEESGEHVLIGTGELYLDCVMHDLRRLFSEIEIKVSDPVTKFCETVLETSALKCYADTPNKKNKITMIAEPLERGIAEDIERGRVNMRMTAKERGGFFQEKYQWDLLASRSIWAFGPDENGVNILLDDTLPSQSIQQVDKKLLGTVKEHIKQGFQWGAREGPLCDEPMRNVKFRVLDASLAQEPIFRGGGQIVPTARRATPRLMEPVYYVEVQAPADCISAVYTVLARRRGHVTQDIPKAGSPLYTVKALIPVIDANGFETDLRTATQGQAFCLQVFDHWSIVPGDPTDATIKLRPLEPASGQALARDLVLKTRRRKGLGDQIAVSKYLDDEFVRLGRDGNYKSLQLSSCHFPFSVSVLRIIMRSVALSLLAIAATGALAQSADAPKPTFTVSIAFLRAYDETRANPYLARQPTEIKASFVEQFTDDWSERWTPSEATKKTPVGGETFSYVGKWEVEDPSISVVEGDKGLVAKSKAAHHAISAPFAKPLDFKTEPLVVQYEVKYQKGGNCGGGYVKLLEDGFQTSGKEFSDTTPWVVMFGPDLTCPGTKVHFIFRHTNPKTGHTEEKHLTAPPHPSIEKLTNLYTLIVNPDNTFEILINGSSEKKGSLLEDFDPAVNPPKEIDDPKDSKPADWVDLATIPDPEASKPEDWDEDAPYEIIDEEAVKPEGWLDDEPSVVPDPDATKPEEWDDEEDGDWIPPTTANPKCSEAPGCGEWKRPYKPNPAFKGPWKAPEVANPEYKGEWAPRKIPNPDFFEDLSPVSSLKKIGGVGIELWTMTEDILFDNLYIGHSAADAKALAVETFEVKKPLEVAADTPEVTEEEDEETASFKDDPINFIRTRALAFIEAAKADPVQAFKSQPETGAALVGALLTLFGMLGVLTGIIGGAQKPVVTKSAKKVETSEKKATTAVASAVEKKDDGLKKRNVNSVTGGAFDKISFVIRIFTRPATTAKGQLNVIEVPTEKPKPGEVQIKVEYGAMIPPDVYAADRGLFVPSYPSILGFSSAGTVSQIGDGVENVKVGDRVTAFNYALSHRKALQEFVNVPATVVGKVPDSFPLEQAATIPDNFVTAYYTLFNQLGLPNPSELPAATPPPNASTPILIYGGGASSGQYMVQLLALAGYKKILATASKHNHDYLLSLGATDVIDYNDPGLVEAIAKAAGGDGKIPLAVDCISSEATSMTVLTKVISPSGRAAFLLPLKEGHTVTNGEDEEMYWEVRHEKTPFPAGTEIVLVRTFNYQEDTFLRDNLMPRILPKLLESGALKANRPLLMDKGSFADRVEAGLEVLRTNQAKGGKVIVKVTA</sequence>
<dbReference type="Pfam" id="PF03144">
    <property type="entry name" value="GTP_EFTU_D2"/>
    <property type="match status" value="1"/>
</dbReference>
<evidence type="ECO:0000313" key="17">
    <source>
        <dbReference type="EMBL" id="KAF5312936.1"/>
    </source>
</evidence>
<evidence type="ECO:0000256" key="14">
    <source>
        <dbReference type="ARBA" id="ARBA00040224"/>
    </source>
</evidence>
<evidence type="ECO:0000256" key="3">
    <source>
        <dbReference type="ARBA" id="ARBA00010983"/>
    </source>
</evidence>
<dbReference type="GO" id="GO:0005789">
    <property type="term" value="C:endoplasmic reticulum membrane"/>
    <property type="evidence" value="ECO:0007669"/>
    <property type="project" value="UniProtKB-SubCell"/>
</dbReference>
<dbReference type="Gene3D" id="3.30.70.870">
    <property type="entry name" value="Elongation Factor G (Translational Gtpase), domain 3"/>
    <property type="match status" value="1"/>
</dbReference>
<dbReference type="SUPFAM" id="SSF50129">
    <property type="entry name" value="GroES-like"/>
    <property type="match status" value="1"/>
</dbReference>
<keyword evidence="7" id="KW-0256">Endoplasmic reticulum</keyword>
<dbReference type="SUPFAM" id="SSF54980">
    <property type="entry name" value="EF-G C-terminal domain-like"/>
    <property type="match status" value="2"/>
</dbReference>
<dbReference type="PROSITE" id="PS00803">
    <property type="entry name" value="CALRETICULIN_1"/>
    <property type="match status" value="1"/>
</dbReference>
<dbReference type="PROSITE" id="PS51722">
    <property type="entry name" value="G_TR_2"/>
    <property type="match status" value="1"/>
</dbReference>
<dbReference type="FunFam" id="3.30.230.10:FF:000009">
    <property type="entry name" value="116 kDa U5 small nuclear ribonucleoprotein component"/>
    <property type="match status" value="1"/>
</dbReference>
<dbReference type="FunFam" id="2.60.120.200:FF:000011">
    <property type="entry name" value="Probable calnexin"/>
    <property type="match status" value="1"/>
</dbReference>
<dbReference type="NCBIfam" id="TIGR00231">
    <property type="entry name" value="small_GTP"/>
    <property type="match status" value="1"/>
</dbReference>
<evidence type="ECO:0000256" key="9">
    <source>
        <dbReference type="ARBA" id="ARBA00023134"/>
    </source>
</evidence>
<dbReference type="Gene3D" id="2.10.250.10">
    <property type="entry name" value="Calreticulin/calnexin, P domain"/>
    <property type="match status" value="1"/>
</dbReference>
<dbReference type="Gene3D" id="3.40.50.720">
    <property type="entry name" value="NAD(P)-binding Rossmann-like Domain"/>
    <property type="match status" value="1"/>
</dbReference>
<dbReference type="Pfam" id="PF00009">
    <property type="entry name" value="GTP_EFTU"/>
    <property type="match status" value="1"/>
</dbReference>
<evidence type="ECO:0000256" key="8">
    <source>
        <dbReference type="ARBA" id="ARBA00022989"/>
    </source>
</evidence>
<dbReference type="Gene3D" id="3.90.1430.10">
    <property type="entry name" value="Yeast translation eEF2 (G' domain)"/>
    <property type="match status" value="1"/>
</dbReference>
<evidence type="ECO:0000256" key="12">
    <source>
        <dbReference type="ARBA" id="ARBA00023187"/>
    </source>
</evidence>
<dbReference type="InterPro" id="IPR035655">
    <property type="entry name" value="U5-116kDa_C"/>
</dbReference>
<dbReference type="InterPro" id="IPR000640">
    <property type="entry name" value="EFG_V-like"/>
</dbReference>
<dbReference type="PANTHER" id="PTHR42908:SF6">
    <property type="entry name" value="116 KDA U5 SMALL NUCLEAR RIBONUCLEOPROTEIN COMPONENT"/>
    <property type="match status" value="1"/>
</dbReference>
<dbReference type="SMART" id="SM00829">
    <property type="entry name" value="PKS_ER"/>
    <property type="match status" value="1"/>
</dbReference>
<dbReference type="SMART" id="SM00838">
    <property type="entry name" value="EFG_C"/>
    <property type="match status" value="1"/>
</dbReference>
<keyword evidence="11" id="KW-0143">Chaperone</keyword>
<gene>
    <name evidence="17" type="ORF">D9619_002754</name>
</gene>
<dbReference type="FunFam" id="3.30.70.240:FF:000004">
    <property type="entry name" value="116 kDa U5 small nuclear ribonucleoprotein"/>
    <property type="match status" value="1"/>
</dbReference>
<evidence type="ECO:0000313" key="18">
    <source>
        <dbReference type="Proteomes" id="UP000567179"/>
    </source>
</evidence>
<dbReference type="GO" id="GO:0016651">
    <property type="term" value="F:oxidoreductase activity, acting on NAD(P)H"/>
    <property type="evidence" value="ECO:0007669"/>
    <property type="project" value="InterPro"/>
</dbReference>
<evidence type="ECO:0000256" key="5">
    <source>
        <dbReference type="ARBA" id="ARBA00022692"/>
    </source>
</evidence>
<dbReference type="SUPFAM" id="SSF63887">
    <property type="entry name" value="P-domain of calnexin/calreticulin"/>
    <property type="match status" value="1"/>
</dbReference>
<dbReference type="GO" id="GO:0046540">
    <property type="term" value="C:U4/U6 x U5 tri-snRNP complex"/>
    <property type="evidence" value="ECO:0007669"/>
    <property type="project" value="TreeGrafter"/>
</dbReference>
<dbReference type="FunFam" id="3.30.70.870:FF:000002">
    <property type="entry name" value="Translation elongation factor 2"/>
    <property type="match status" value="1"/>
</dbReference>
<dbReference type="Pfam" id="PF00262">
    <property type="entry name" value="Calreticulin"/>
    <property type="match status" value="1"/>
</dbReference>
<feature type="region of interest" description="Disordered" evidence="15">
    <location>
        <begin position="1286"/>
        <end position="1331"/>
    </location>
</feature>
<dbReference type="Gene3D" id="3.30.230.10">
    <property type="match status" value="1"/>
</dbReference>
<keyword evidence="13" id="KW-0539">Nucleus</keyword>
<dbReference type="FunFam" id="2.10.250.10:FF:000001">
    <property type="entry name" value="Calnexin homolog"/>
    <property type="match status" value="1"/>
</dbReference>
<dbReference type="InterPro" id="IPR036291">
    <property type="entry name" value="NAD(P)-bd_dom_sf"/>
</dbReference>
<feature type="domain" description="Tr-type G" evidence="16">
    <location>
        <begin position="148"/>
        <end position="338"/>
    </location>
</feature>
<dbReference type="EMBL" id="JAACJJ010000056">
    <property type="protein sequence ID" value="KAF5312936.1"/>
    <property type="molecule type" value="Genomic_DNA"/>
</dbReference>
<dbReference type="SUPFAM" id="SSF52540">
    <property type="entry name" value="P-loop containing nucleoside triphosphate hydrolases"/>
    <property type="match status" value="1"/>
</dbReference>
<dbReference type="InterPro" id="IPR027417">
    <property type="entry name" value="P-loop_NTPase"/>
</dbReference>
<dbReference type="PANTHER" id="PTHR42908">
    <property type="entry name" value="TRANSLATION ELONGATION FACTOR-RELATED"/>
    <property type="match status" value="1"/>
</dbReference>
<dbReference type="InterPro" id="IPR004161">
    <property type="entry name" value="EFTu-like_2"/>
</dbReference>
<evidence type="ECO:0000256" key="11">
    <source>
        <dbReference type="ARBA" id="ARBA00023186"/>
    </source>
</evidence>
<dbReference type="InterPro" id="IPR005225">
    <property type="entry name" value="Small_GTP-bd"/>
</dbReference>
<dbReference type="InterPro" id="IPR020568">
    <property type="entry name" value="Ribosomal_Su5_D2-typ_SF"/>
</dbReference>
<keyword evidence="5" id="KW-0812">Transmembrane</keyword>
<evidence type="ECO:0000256" key="4">
    <source>
        <dbReference type="ARBA" id="ARBA00022664"/>
    </source>
</evidence>
<dbReference type="GO" id="GO:0030623">
    <property type="term" value="F:U5 snRNA binding"/>
    <property type="evidence" value="ECO:0007669"/>
    <property type="project" value="TreeGrafter"/>
</dbReference>
<keyword evidence="4" id="KW-0507">mRNA processing</keyword>
<comment type="subcellular location">
    <subcellularLocation>
        <location evidence="2">Endoplasmic reticulum membrane</location>
        <topology evidence="2">Single-pass membrane protein</topology>
    </subcellularLocation>
    <subcellularLocation>
        <location evidence="1">Nucleus</location>
    </subcellularLocation>
</comment>
<dbReference type="GO" id="GO:0005509">
    <property type="term" value="F:calcium ion binding"/>
    <property type="evidence" value="ECO:0007669"/>
    <property type="project" value="InterPro"/>
</dbReference>
<keyword evidence="12" id="KW-0508">mRNA splicing</keyword>
<dbReference type="Pfam" id="PF16004">
    <property type="entry name" value="EFTUD2"/>
    <property type="match status" value="1"/>
</dbReference>
<dbReference type="OrthoDB" id="364892at2759"/>
<keyword evidence="18" id="KW-1185">Reference proteome</keyword>
<dbReference type="SMART" id="SM00889">
    <property type="entry name" value="EFG_IV"/>
    <property type="match status" value="1"/>
</dbReference>
<dbReference type="InterPro" id="IPR011032">
    <property type="entry name" value="GroES-like_sf"/>
</dbReference>
<proteinExistence type="inferred from homology"/>
<dbReference type="Gene3D" id="2.60.120.200">
    <property type="match status" value="1"/>
</dbReference>
<dbReference type="Pfam" id="PF08240">
    <property type="entry name" value="ADH_N"/>
    <property type="match status" value="1"/>
</dbReference>
<dbReference type="GO" id="GO:0003924">
    <property type="term" value="F:GTPase activity"/>
    <property type="evidence" value="ECO:0007669"/>
    <property type="project" value="InterPro"/>
</dbReference>
<dbReference type="InterPro" id="IPR009033">
    <property type="entry name" value="Calreticulin/calnexin_P_dom_sf"/>
</dbReference>
<dbReference type="SUPFAM" id="SSF50447">
    <property type="entry name" value="Translation proteins"/>
    <property type="match status" value="1"/>
</dbReference>
<dbReference type="InterPro" id="IPR047122">
    <property type="entry name" value="Trans-enoyl_RdTase-like"/>
</dbReference>
<dbReference type="GO" id="GO:0005525">
    <property type="term" value="F:GTP binding"/>
    <property type="evidence" value="ECO:0007669"/>
    <property type="project" value="UniProtKB-KW"/>
</dbReference>
<feature type="region of interest" description="Disordered" evidence="15">
    <location>
        <begin position="1229"/>
        <end position="1255"/>
    </location>
</feature>
<dbReference type="CDD" id="cd01683">
    <property type="entry name" value="EF2_IV_snRNP"/>
    <property type="match status" value="1"/>
</dbReference>
<dbReference type="CDD" id="cd04090">
    <property type="entry name" value="EF2_II_snRNP"/>
    <property type="match status" value="1"/>
</dbReference>
<dbReference type="Pfam" id="PF00679">
    <property type="entry name" value="EFG_C"/>
    <property type="match status" value="1"/>
</dbReference>
<keyword evidence="10" id="KW-0472">Membrane</keyword>
<dbReference type="GO" id="GO:0051082">
    <property type="term" value="F:unfolded protein binding"/>
    <property type="evidence" value="ECO:0007669"/>
    <property type="project" value="InterPro"/>
</dbReference>
<feature type="compositionally biased region" description="Basic and acidic residues" evidence="15">
    <location>
        <begin position="1242"/>
        <end position="1254"/>
    </location>
</feature>
<dbReference type="Gene3D" id="3.30.70.240">
    <property type="match status" value="1"/>
</dbReference>
<dbReference type="InterPro" id="IPR020843">
    <property type="entry name" value="ER"/>
</dbReference>
<reference evidence="17 18" key="1">
    <citation type="journal article" date="2020" name="ISME J.">
        <title>Uncovering the hidden diversity of litter-decomposition mechanisms in mushroom-forming fungi.</title>
        <authorList>
            <person name="Floudas D."/>
            <person name="Bentzer J."/>
            <person name="Ahren D."/>
            <person name="Johansson T."/>
            <person name="Persson P."/>
            <person name="Tunlid A."/>
        </authorList>
    </citation>
    <scope>NUCLEOTIDE SEQUENCE [LARGE SCALE GENOMIC DNA]</scope>
    <source>
        <strain evidence="17 18">CBS 101986</strain>
    </source>
</reference>
<dbReference type="PRINTS" id="PR00626">
    <property type="entry name" value="CALRETICULIN"/>
</dbReference>